<gene>
    <name evidence="4" type="ORF">Q4F26_04625</name>
</gene>
<dbReference type="Proteomes" id="UP001171751">
    <property type="component" value="Unassembled WGS sequence"/>
</dbReference>
<comment type="caution">
    <text evidence="4">The sequence shown here is derived from an EMBL/GenBank/DDBJ whole genome shotgun (WGS) entry which is preliminary data.</text>
</comment>
<evidence type="ECO:0000256" key="1">
    <source>
        <dbReference type="ARBA" id="ARBA00023267"/>
    </source>
</evidence>
<dbReference type="SUPFAM" id="SSF51230">
    <property type="entry name" value="Single hybrid motif"/>
    <property type="match status" value="1"/>
</dbReference>
<accession>A0AA43UCT0</accession>
<sequence length="153" mass="16869">MNKADIKELIQLMKEENMEVISIETDEVDIYLKSFGQSIEETGTNKRKKASSDSSKLTGAASGSSFSSGGELIDIKADQIGTFYTQPEEDSDETFVSVGDLVKPGDQVGLIETMKIFNEFLVKEAGTIEEILVNNGEAVEYDQVVMRLRSEEV</sequence>
<reference evidence="4" key="1">
    <citation type="submission" date="2023-07" db="EMBL/GenBank/DDBJ databases">
        <title>Between Cages and Wild: Unraveling the Impact of Captivity on Animal Microbiomes and Antimicrobial Resistance.</title>
        <authorList>
            <person name="Schmartz G.P."/>
            <person name="Rehner J."/>
            <person name="Schuff M.J."/>
            <person name="Becker S.L."/>
            <person name="Kravczyk M."/>
            <person name="Gurevich A."/>
            <person name="Francke R."/>
            <person name="Mueller R."/>
            <person name="Keller V."/>
            <person name="Keller A."/>
        </authorList>
    </citation>
    <scope>NUCLEOTIDE SEQUENCE</scope>
    <source>
        <strain evidence="4">S39M_St_73</strain>
    </source>
</reference>
<evidence type="ECO:0000313" key="5">
    <source>
        <dbReference type="Proteomes" id="UP001171751"/>
    </source>
</evidence>
<dbReference type="Pfam" id="PF00364">
    <property type="entry name" value="Biotin_lipoyl"/>
    <property type="match status" value="1"/>
</dbReference>
<protein>
    <submittedName>
        <fullName evidence="4">Biotin/lipoyl-containing protein</fullName>
    </submittedName>
</protein>
<dbReference type="AlphaFoldDB" id="A0AA43UCT0"/>
<name>A0AA43UCT0_9LACT</name>
<organism evidence="4 5">
    <name type="scientific">Atopococcus tabaci</name>
    <dbReference type="NCBI Taxonomy" id="269774"/>
    <lineage>
        <taxon>Bacteria</taxon>
        <taxon>Bacillati</taxon>
        <taxon>Bacillota</taxon>
        <taxon>Bacilli</taxon>
        <taxon>Lactobacillales</taxon>
        <taxon>Carnobacteriaceae</taxon>
        <taxon>Atopococcus</taxon>
    </lineage>
</organism>
<dbReference type="EMBL" id="JAUNQW010000017">
    <property type="protein sequence ID" value="MDO5457612.1"/>
    <property type="molecule type" value="Genomic_DNA"/>
</dbReference>
<dbReference type="Gene3D" id="2.40.50.100">
    <property type="match status" value="1"/>
</dbReference>
<evidence type="ECO:0000256" key="2">
    <source>
        <dbReference type="SAM" id="MobiDB-lite"/>
    </source>
</evidence>
<dbReference type="InterPro" id="IPR050709">
    <property type="entry name" value="Biotin_Carboxyl_Carrier/Decarb"/>
</dbReference>
<dbReference type="InterPro" id="IPR011053">
    <property type="entry name" value="Single_hybrid_motif"/>
</dbReference>
<evidence type="ECO:0000259" key="3">
    <source>
        <dbReference type="PROSITE" id="PS50968"/>
    </source>
</evidence>
<proteinExistence type="predicted"/>
<dbReference type="CDD" id="cd06850">
    <property type="entry name" value="biotinyl_domain"/>
    <property type="match status" value="1"/>
</dbReference>
<evidence type="ECO:0000313" key="4">
    <source>
        <dbReference type="EMBL" id="MDO5457612.1"/>
    </source>
</evidence>
<keyword evidence="5" id="KW-1185">Reference proteome</keyword>
<dbReference type="PANTHER" id="PTHR45266">
    <property type="entry name" value="OXALOACETATE DECARBOXYLASE ALPHA CHAIN"/>
    <property type="match status" value="1"/>
</dbReference>
<feature type="domain" description="Lipoyl-binding" evidence="3">
    <location>
        <begin position="72"/>
        <end position="149"/>
    </location>
</feature>
<dbReference type="InterPro" id="IPR000089">
    <property type="entry name" value="Biotin_lipoyl"/>
</dbReference>
<dbReference type="PROSITE" id="PS50968">
    <property type="entry name" value="BIOTINYL_LIPOYL"/>
    <property type="match status" value="1"/>
</dbReference>
<feature type="region of interest" description="Disordered" evidence="2">
    <location>
        <begin position="41"/>
        <end position="67"/>
    </location>
</feature>
<keyword evidence="1" id="KW-0092">Biotin</keyword>
<dbReference type="PANTHER" id="PTHR45266:SF3">
    <property type="entry name" value="OXALOACETATE DECARBOXYLASE ALPHA CHAIN"/>
    <property type="match status" value="1"/>
</dbReference>